<dbReference type="EMBL" id="JAUSRB010000001">
    <property type="protein sequence ID" value="MDP9862342.1"/>
    <property type="molecule type" value="Genomic_DNA"/>
</dbReference>
<dbReference type="Proteomes" id="UP001230426">
    <property type="component" value="Unassembled WGS sequence"/>
</dbReference>
<accession>A0ABT9R0G7</accession>
<evidence type="ECO:0000313" key="7">
    <source>
        <dbReference type="Proteomes" id="UP001230426"/>
    </source>
</evidence>
<evidence type="ECO:0000259" key="5">
    <source>
        <dbReference type="PROSITE" id="PS50977"/>
    </source>
</evidence>
<keyword evidence="2 4" id="KW-0238">DNA-binding</keyword>
<organism evidence="6 7">
    <name type="scientific">Streptosporangium brasiliense</name>
    <dbReference type="NCBI Taxonomy" id="47480"/>
    <lineage>
        <taxon>Bacteria</taxon>
        <taxon>Bacillati</taxon>
        <taxon>Actinomycetota</taxon>
        <taxon>Actinomycetes</taxon>
        <taxon>Streptosporangiales</taxon>
        <taxon>Streptosporangiaceae</taxon>
        <taxon>Streptosporangium</taxon>
    </lineage>
</organism>
<dbReference type="InterPro" id="IPR050109">
    <property type="entry name" value="HTH-type_TetR-like_transc_reg"/>
</dbReference>
<feature type="domain" description="HTH tetR-type" evidence="5">
    <location>
        <begin position="6"/>
        <end position="66"/>
    </location>
</feature>
<evidence type="ECO:0000256" key="4">
    <source>
        <dbReference type="PROSITE-ProRule" id="PRU00335"/>
    </source>
</evidence>
<keyword evidence="7" id="KW-1185">Reference proteome</keyword>
<keyword evidence="1" id="KW-0805">Transcription regulation</keyword>
<evidence type="ECO:0000256" key="3">
    <source>
        <dbReference type="ARBA" id="ARBA00023163"/>
    </source>
</evidence>
<comment type="caution">
    <text evidence="6">The sequence shown here is derived from an EMBL/GenBank/DDBJ whole genome shotgun (WGS) entry which is preliminary data.</text>
</comment>
<dbReference type="InterPro" id="IPR001647">
    <property type="entry name" value="HTH_TetR"/>
</dbReference>
<keyword evidence="3" id="KW-0804">Transcription</keyword>
<protein>
    <submittedName>
        <fullName evidence="6">AcrR family transcriptional regulator</fullName>
    </submittedName>
</protein>
<dbReference type="PROSITE" id="PS50977">
    <property type="entry name" value="HTH_TETR_2"/>
    <property type="match status" value="1"/>
</dbReference>
<evidence type="ECO:0000256" key="1">
    <source>
        <dbReference type="ARBA" id="ARBA00023015"/>
    </source>
</evidence>
<dbReference type="InterPro" id="IPR009057">
    <property type="entry name" value="Homeodomain-like_sf"/>
</dbReference>
<evidence type="ECO:0000256" key="2">
    <source>
        <dbReference type="ARBA" id="ARBA00023125"/>
    </source>
</evidence>
<dbReference type="Pfam" id="PF00440">
    <property type="entry name" value="TetR_N"/>
    <property type="match status" value="1"/>
</dbReference>
<dbReference type="SUPFAM" id="SSF46689">
    <property type="entry name" value="Homeodomain-like"/>
    <property type="match status" value="1"/>
</dbReference>
<feature type="DNA-binding region" description="H-T-H motif" evidence="4">
    <location>
        <begin position="29"/>
        <end position="48"/>
    </location>
</feature>
<sequence length="213" mass="24115">MTSADGGQRELILRVATRLFAAMGYDATSVSQIAEAAGLNVAAVTGHIGGKRELYLEVMERMYQVELASLEGVLKNTSVASPEEASALMHQLIDHYLDLCLAYPEMPALWMHRWLSDASDITELEWRYTQPLSGLIWDALEPAVAAGYIRRDVDIEYLIWSMIWCANSFSQSGVLDQRGNRRRMDDPRAMRRFRAHLHRMMHLTAYLQGDPPT</sequence>
<proteinExistence type="predicted"/>
<dbReference type="RefSeq" id="WP_306858382.1">
    <property type="nucleotide sequence ID" value="NZ_JAUSRB010000001.1"/>
</dbReference>
<reference evidence="6 7" key="1">
    <citation type="submission" date="2023-07" db="EMBL/GenBank/DDBJ databases">
        <title>Sequencing the genomes of 1000 actinobacteria strains.</title>
        <authorList>
            <person name="Klenk H.-P."/>
        </authorList>
    </citation>
    <scope>NUCLEOTIDE SEQUENCE [LARGE SCALE GENOMIC DNA]</scope>
    <source>
        <strain evidence="6 7">DSM 44109</strain>
    </source>
</reference>
<dbReference type="SUPFAM" id="SSF48498">
    <property type="entry name" value="Tetracyclin repressor-like, C-terminal domain"/>
    <property type="match status" value="1"/>
</dbReference>
<dbReference type="PRINTS" id="PR00455">
    <property type="entry name" value="HTHTETR"/>
</dbReference>
<dbReference type="Gene3D" id="1.10.357.10">
    <property type="entry name" value="Tetracycline Repressor, domain 2"/>
    <property type="match status" value="1"/>
</dbReference>
<name>A0ABT9R0G7_9ACTN</name>
<dbReference type="PANTHER" id="PTHR30055">
    <property type="entry name" value="HTH-TYPE TRANSCRIPTIONAL REGULATOR RUTR"/>
    <property type="match status" value="1"/>
</dbReference>
<dbReference type="PANTHER" id="PTHR30055:SF234">
    <property type="entry name" value="HTH-TYPE TRANSCRIPTIONAL REGULATOR BETI"/>
    <property type="match status" value="1"/>
</dbReference>
<evidence type="ECO:0000313" key="6">
    <source>
        <dbReference type="EMBL" id="MDP9862342.1"/>
    </source>
</evidence>
<gene>
    <name evidence="6" type="ORF">J2S55_001601</name>
</gene>
<dbReference type="InterPro" id="IPR036271">
    <property type="entry name" value="Tet_transcr_reg_TetR-rel_C_sf"/>
</dbReference>